<feature type="transmembrane region" description="Helical" evidence="6">
    <location>
        <begin position="444"/>
        <end position="467"/>
    </location>
</feature>
<keyword evidence="2 6" id="KW-0812">Transmembrane</keyword>
<evidence type="ECO:0000256" key="2">
    <source>
        <dbReference type="ARBA" id="ARBA00022692"/>
    </source>
</evidence>
<evidence type="ECO:0000313" key="8">
    <source>
        <dbReference type="EMBL" id="WNG48575.1"/>
    </source>
</evidence>
<feature type="transmembrane region" description="Helical" evidence="6">
    <location>
        <begin position="404"/>
        <end position="424"/>
    </location>
</feature>
<feature type="transmembrane region" description="Helical" evidence="6">
    <location>
        <begin position="149"/>
        <end position="167"/>
    </location>
</feature>
<evidence type="ECO:0000256" key="3">
    <source>
        <dbReference type="ARBA" id="ARBA00022989"/>
    </source>
</evidence>
<keyword evidence="9" id="KW-1185">Reference proteome</keyword>
<feature type="transmembrane region" description="Helical" evidence="6">
    <location>
        <begin position="268"/>
        <end position="289"/>
    </location>
</feature>
<reference evidence="8 9" key="1">
    <citation type="submission" date="2019-08" db="EMBL/GenBank/DDBJ databases">
        <title>Archangium and Cystobacter genomes.</title>
        <authorList>
            <person name="Chen I.-C.K."/>
            <person name="Wielgoss S."/>
        </authorList>
    </citation>
    <scope>NUCLEOTIDE SEQUENCE [LARGE SCALE GENOMIC DNA]</scope>
    <source>
        <strain evidence="8 9">Cbm 6</strain>
    </source>
</reference>
<evidence type="ECO:0000256" key="1">
    <source>
        <dbReference type="ARBA" id="ARBA00004141"/>
    </source>
</evidence>
<proteinExistence type="predicted"/>
<dbReference type="PANTHER" id="PTHR37422">
    <property type="entry name" value="TEICHURONIC ACID BIOSYNTHESIS PROTEIN TUAE"/>
    <property type="match status" value="1"/>
</dbReference>
<protein>
    <submittedName>
        <fullName evidence="8">Polymerase</fullName>
    </submittedName>
</protein>
<dbReference type="InterPro" id="IPR007016">
    <property type="entry name" value="O-antigen_ligase-rel_domated"/>
</dbReference>
<comment type="subcellular location">
    <subcellularLocation>
        <location evidence="1">Membrane</location>
        <topology evidence="1">Multi-pass membrane protein</topology>
    </subcellularLocation>
</comment>
<dbReference type="Proteomes" id="UP001611383">
    <property type="component" value="Chromosome"/>
</dbReference>
<feature type="transmembrane region" description="Helical" evidence="6">
    <location>
        <begin position="309"/>
        <end position="326"/>
    </location>
</feature>
<feature type="transmembrane region" description="Helical" evidence="6">
    <location>
        <begin position="119"/>
        <end position="137"/>
    </location>
</feature>
<feature type="domain" description="O-antigen ligase-related" evidence="7">
    <location>
        <begin position="276"/>
        <end position="413"/>
    </location>
</feature>
<evidence type="ECO:0000259" key="7">
    <source>
        <dbReference type="Pfam" id="PF04932"/>
    </source>
</evidence>
<feature type="transmembrane region" description="Helical" evidence="6">
    <location>
        <begin position="179"/>
        <end position="194"/>
    </location>
</feature>
<feature type="transmembrane region" description="Helical" evidence="6">
    <location>
        <begin position="90"/>
        <end position="107"/>
    </location>
</feature>
<dbReference type="PANTHER" id="PTHR37422:SF13">
    <property type="entry name" value="LIPOPOLYSACCHARIDE BIOSYNTHESIS PROTEIN PA4999-RELATED"/>
    <property type="match status" value="1"/>
</dbReference>
<feature type="transmembrane region" description="Helical" evidence="6">
    <location>
        <begin position="243"/>
        <end position="261"/>
    </location>
</feature>
<evidence type="ECO:0000313" key="9">
    <source>
        <dbReference type="Proteomes" id="UP001611383"/>
    </source>
</evidence>
<sequence>MVWDTARTRMIPAGEGPGARGVAAGWHALRARAASRSQCFIALQMVRWEAMASPTPGAHPGLAAGVSRPWLDGWAWGMCMGCKPRQGRDRWAFGFLLTFLACIYLSPGEWIPGVERWRPALLTSALATGLLLVGRVGRRQPLWADGQQGVLLLCFCGLAFVSMRWSLYPDVTRSTAVELLKWVSVYLTVVNLVTTERRLRWALLALILSSLVTSRGVIAWHNAGVDLVEGYRARWLGVYADPNRMAMSVGIVVPLAVAFFVRRQTAWMVRLACGVAAAMAITAMVLSYSRGGFLGLVASAVTWLVLERHLGRTLLVMGVAVAMLVLSPRSFWDRTRTVSTYEQDASAMSRVEAWTVASRVSLEHPLLGVGAGTFPFAWQLYGPQNASGRVYAAHNVFLQVISDLGFVGLGLFLAFIGAVLGPLWQSAREKERGWQARALTAAVVGHLVSCLFAGFLVSVHFYVLFALASCAERLARPAPVPVEGTPGRGSLSPAPLEPCSPLVGGEASQPGRVARGDTRGGL</sequence>
<name>A0ABY9WZI3_9BACT</name>
<evidence type="ECO:0000256" key="4">
    <source>
        <dbReference type="ARBA" id="ARBA00023136"/>
    </source>
</evidence>
<dbReference type="InterPro" id="IPR051533">
    <property type="entry name" value="WaaL-like"/>
</dbReference>
<keyword evidence="3 6" id="KW-1133">Transmembrane helix</keyword>
<feature type="region of interest" description="Disordered" evidence="5">
    <location>
        <begin position="501"/>
        <end position="522"/>
    </location>
</feature>
<gene>
    <name evidence="8" type="ORF">F0U60_34020</name>
</gene>
<keyword evidence="4 6" id="KW-0472">Membrane</keyword>
<evidence type="ECO:0000256" key="5">
    <source>
        <dbReference type="SAM" id="MobiDB-lite"/>
    </source>
</evidence>
<evidence type="ECO:0000256" key="6">
    <source>
        <dbReference type="SAM" id="Phobius"/>
    </source>
</evidence>
<accession>A0ABY9WZI3</accession>
<dbReference type="Pfam" id="PF04932">
    <property type="entry name" value="Wzy_C"/>
    <property type="match status" value="1"/>
</dbReference>
<dbReference type="EMBL" id="CP043494">
    <property type="protein sequence ID" value="WNG48575.1"/>
    <property type="molecule type" value="Genomic_DNA"/>
</dbReference>
<feature type="transmembrane region" description="Helical" evidence="6">
    <location>
        <begin position="201"/>
        <end position="223"/>
    </location>
</feature>
<organism evidence="8 9">
    <name type="scientific">Archangium minus</name>
    <dbReference type="NCBI Taxonomy" id="83450"/>
    <lineage>
        <taxon>Bacteria</taxon>
        <taxon>Pseudomonadati</taxon>
        <taxon>Myxococcota</taxon>
        <taxon>Myxococcia</taxon>
        <taxon>Myxococcales</taxon>
        <taxon>Cystobacterineae</taxon>
        <taxon>Archangiaceae</taxon>
        <taxon>Archangium</taxon>
    </lineage>
</organism>